<keyword evidence="2" id="KW-0862">Zinc</keyword>
<dbReference type="InterPro" id="IPR036177">
    <property type="entry name" value="Peptidase_M55_sf"/>
</dbReference>
<dbReference type="AlphaFoldDB" id="A0A840WJF5"/>
<dbReference type="EC" id="3.4.11.-" evidence="3"/>
<dbReference type="PIRSF" id="PIRSF015853">
    <property type="entry name" value="Pep_DppA"/>
    <property type="match status" value="1"/>
</dbReference>
<feature type="active site" description="Nucleophile" evidence="1">
    <location>
        <position position="116"/>
    </location>
</feature>
<keyword evidence="3" id="KW-0378">Hydrolase</keyword>
<keyword evidence="3" id="KW-0031">Aminopeptidase</keyword>
<feature type="binding site" evidence="2">
    <location>
        <position position="105"/>
    </location>
    <ligand>
        <name>Zn(2+)</name>
        <dbReference type="ChEBI" id="CHEBI:29105"/>
        <label>2</label>
    </ligand>
</feature>
<feature type="binding site" evidence="2">
    <location>
        <position position="135"/>
    </location>
    <ligand>
        <name>Zn(2+)</name>
        <dbReference type="ChEBI" id="CHEBI:29105"/>
        <label>2</label>
    </ligand>
</feature>
<gene>
    <name evidence="3" type="ORF">HNR07_002954</name>
</gene>
<keyword evidence="3" id="KW-0645">Protease</keyword>
<dbReference type="GO" id="GO:0046872">
    <property type="term" value="F:metal ion binding"/>
    <property type="evidence" value="ECO:0007669"/>
    <property type="project" value="UniProtKB-KW"/>
</dbReference>
<reference evidence="3 4" key="1">
    <citation type="submission" date="2020-08" db="EMBL/GenBank/DDBJ databases">
        <title>Sequencing the genomes of 1000 actinobacteria strains.</title>
        <authorList>
            <person name="Klenk H.-P."/>
        </authorList>
    </citation>
    <scope>NUCLEOTIDE SEQUENCE [LARGE SCALE GENOMIC DNA]</scope>
    <source>
        <strain evidence="3 4">DSM 44598</strain>
    </source>
</reference>
<keyword evidence="2" id="KW-0479">Metal-binding</keyword>
<dbReference type="Proteomes" id="UP000579647">
    <property type="component" value="Unassembled WGS sequence"/>
</dbReference>
<proteinExistence type="predicted"/>
<feature type="binding site" evidence="2">
    <location>
        <position position="8"/>
    </location>
    <ligand>
        <name>Zn(2+)</name>
        <dbReference type="ChEBI" id="CHEBI:29105"/>
        <label>2</label>
    </ligand>
</feature>
<evidence type="ECO:0000313" key="3">
    <source>
        <dbReference type="EMBL" id="MBB5491817.1"/>
    </source>
</evidence>
<dbReference type="EMBL" id="JACHDO010000001">
    <property type="protein sequence ID" value="MBB5491817.1"/>
    <property type="molecule type" value="Genomic_DNA"/>
</dbReference>
<dbReference type="Pfam" id="PF04951">
    <property type="entry name" value="Peptidase_M55"/>
    <property type="match status" value="1"/>
</dbReference>
<dbReference type="RefSeq" id="WP_184365429.1">
    <property type="nucleotide sequence ID" value="NZ_BAAAKM010000021.1"/>
</dbReference>
<organism evidence="3 4">
    <name type="scientific">Nocardiopsis metallicus</name>
    <dbReference type="NCBI Taxonomy" id="179819"/>
    <lineage>
        <taxon>Bacteria</taxon>
        <taxon>Bacillati</taxon>
        <taxon>Actinomycetota</taxon>
        <taxon>Actinomycetes</taxon>
        <taxon>Streptosporangiales</taxon>
        <taxon>Nocardiopsidaceae</taxon>
        <taxon>Nocardiopsis</taxon>
    </lineage>
</organism>
<dbReference type="Gene3D" id="3.30.1360.130">
    <property type="entry name" value="Dipeptide transport protein"/>
    <property type="match status" value="1"/>
</dbReference>
<evidence type="ECO:0000313" key="4">
    <source>
        <dbReference type="Proteomes" id="UP000579647"/>
    </source>
</evidence>
<evidence type="ECO:0000256" key="1">
    <source>
        <dbReference type="PIRSR" id="PIRSR015853-1"/>
    </source>
</evidence>
<dbReference type="Gene3D" id="3.40.50.10780">
    <property type="entry name" value="Dipeptide transport protein"/>
    <property type="match status" value="1"/>
</dbReference>
<feature type="binding site" evidence="2">
    <location>
        <position position="10"/>
    </location>
    <ligand>
        <name>Zn(2+)</name>
        <dbReference type="ChEBI" id="CHEBI:29105"/>
        <label>1</label>
    </ligand>
</feature>
<feature type="binding site" evidence="2">
    <location>
        <position position="60"/>
    </location>
    <ligand>
        <name>Zn(2+)</name>
        <dbReference type="ChEBI" id="CHEBI:29105"/>
        <label>2</label>
    </ligand>
</feature>
<dbReference type="InterPro" id="IPR027476">
    <property type="entry name" value="DppA_N"/>
</dbReference>
<dbReference type="GO" id="GO:0004177">
    <property type="term" value="F:aminopeptidase activity"/>
    <property type="evidence" value="ECO:0007669"/>
    <property type="project" value="UniProtKB-KW"/>
</dbReference>
<evidence type="ECO:0000256" key="2">
    <source>
        <dbReference type="PIRSR" id="PIRSR015853-2"/>
    </source>
</evidence>
<feature type="binding site" evidence="2">
    <location>
        <position position="8"/>
    </location>
    <ligand>
        <name>Zn(2+)</name>
        <dbReference type="ChEBI" id="CHEBI:29105"/>
        <label>1</label>
    </ligand>
</feature>
<accession>A0A840WJF5</accession>
<dbReference type="InterPro" id="IPR007035">
    <property type="entry name" value="Peptidase_M55"/>
</dbReference>
<protein>
    <submittedName>
        <fullName evidence="3">D-amino peptidase</fullName>
        <ecNumber evidence="3">3.4.11.-</ecNumber>
    </submittedName>
</protein>
<sequence>MKILISADMEGATGVTWPADCEPGTEQWRRCRGMFTSDVNAAIGGLFEGGATEVLVNEAHSTMRNLLLEELDERATMITGRHKELSMVEGVQAGDVDGIVFLGYHCGAGEDGVLAHTYLPNAITGVWLGGQPASEGYLNAAVVAEYGTPVILVTGDDRACEDAGSYAPFARTVAVKDHVSRYAARCRPPARTAADIREAAEKAMLLAGRLEPPPPAERAMEIEVDSAQLAQAAAMVPGVTRTGTRRVRYTSPNAYEMIRAFKAVCTLISSSMENDYG</sequence>
<keyword evidence="4" id="KW-1185">Reference proteome</keyword>
<name>A0A840WJF5_9ACTN</name>
<comment type="caution">
    <text evidence="3">The sequence shown here is derived from an EMBL/GenBank/DDBJ whole genome shotgun (WGS) entry which is preliminary data.</text>
</comment>
<dbReference type="SUPFAM" id="SSF63992">
    <property type="entry name" value="Dipeptide transport protein"/>
    <property type="match status" value="1"/>
</dbReference>
<dbReference type="CDD" id="cd08663">
    <property type="entry name" value="DAP_dppA_1"/>
    <property type="match status" value="1"/>
</dbReference>